<proteinExistence type="predicted"/>
<keyword evidence="2" id="KW-1185">Reference proteome</keyword>
<evidence type="ECO:0000313" key="2">
    <source>
        <dbReference type="Proteomes" id="UP000236630"/>
    </source>
</evidence>
<gene>
    <name evidence="1" type="ORF">CUMW_126410</name>
</gene>
<dbReference type="EMBL" id="BDQV01000062">
    <property type="protein sequence ID" value="GAY50409.1"/>
    <property type="molecule type" value="Genomic_DNA"/>
</dbReference>
<dbReference type="Proteomes" id="UP000236630">
    <property type="component" value="Unassembled WGS sequence"/>
</dbReference>
<sequence>MIDCWRNESEEEEEEDREEKEVGAVLFWLFGKHSNKLKNLIVSNRLNAAAADLIVTSVKDGQKESASSSQWDAWPLYKRLEVGSGGVIMIYSIVFVTCVNKSMHEATTIPSAFLITTPKPDVCFSRFVATSTFSLNQPAGGGDQFCCAFHVC</sequence>
<accession>A0A2H5PDH5</accession>
<organism evidence="1 2">
    <name type="scientific">Citrus unshiu</name>
    <name type="common">Satsuma mandarin</name>
    <name type="synonym">Citrus nobilis var. unshiu</name>
    <dbReference type="NCBI Taxonomy" id="55188"/>
    <lineage>
        <taxon>Eukaryota</taxon>
        <taxon>Viridiplantae</taxon>
        <taxon>Streptophyta</taxon>
        <taxon>Embryophyta</taxon>
        <taxon>Tracheophyta</taxon>
        <taxon>Spermatophyta</taxon>
        <taxon>Magnoliopsida</taxon>
        <taxon>eudicotyledons</taxon>
        <taxon>Gunneridae</taxon>
        <taxon>Pentapetalae</taxon>
        <taxon>rosids</taxon>
        <taxon>malvids</taxon>
        <taxon>Sapindales</taxon>
        <taxon>Rutaceae</taxon>
        <taxon>Aurantioideae</taxon>
        <taxon>Citrus</taxon>
    </lineage>
</organism>
<name>A0A2H5PDH5_CITUN</name>
<comment type="caution">
    <text evidence="1">The sequence shown here is derived from an EMBL/GenBank/DDBJ whole genome shotgun (WGS) entry which is preliminary data.</text>
</comment>
<evidence type="ECO:0000313" key="1">
    <source>
        <dbReference type="EMBL" id="GAY50409.1"/>
    </source>
</evidence>
<reference evidence="1 2" key="1">
    <citation type="journal article" date="2017" name="Front. Genet.">
        <title>Draft sequencing of the heterozygous diploid genome of Satsuma (Citrus unshiu Marc.) using a hybrid assembly approach.</title>
        <authorList>
            <person name="Shimizu T."/>
            <person name="Tanizawa Y."/>
            <person name="Mochizuki T."/>
            <person name="Nagasaki H."/>
            <person name="Yoshioka T."/>
            <person name="Toyoda A."/>
            <person name="Fujiyama A."/>
            <person name="Kaminuma E."/>
            <person name="Nakamura Y."/>
        </authorList>
    </citation>
    <scope>NUCLEOTIDE SEQUENCE [LARGE SCALE GENOMIC DNA]</scope>
    <source>
        <strain evidence="2">cv. Miyagawa wase</strain>
    </source>
</reference>
<protein>
    <submittedName>
        <fullName evidence="1">Uncharacterized protein</fullName>
    </submittedName>
</protein>
<dbReference type="AlphaFoldDB" id="A0A2H5PDH5"/>